<gene>
    <name evidence="1" type="ORF">PSA21_357</name>
</gene>
<reference evidence="1 2" key="1">
    <citation type="submission" date="2019-02" db="EMBL/GenBank/DDBJ databases">
        <authorList>
            <person name="Frampton R.A."/>
            <person name="Wojtus J.K."/>
            <person name="Fineran P.C."/>
            <person name="Hendrickson H.L."/>
        </authorList>
    </citation>
    <scope>NUCLEOTIDE SEQUENCE [LARGE SCALE GENOMIC DNA]</scope>
</reference>
<accession>A0A481W666</accession>
<organism evidence="1 2">
    <name type="scientific">Pseudomonas phage Psa21</name>
    <dbReference type="NCBI Taxonomy" id="2530023"/>
    <lineage>
        <taxon>Viruses</taxon>
        <taxon>Duplodnaviria</taxon>
        <taxon>Heunggongvirae</taxon>
        <taxon>Uroviricota</taxon>
        <taxon>Caudoviricetes</taxon>
        <taxon>Chimalliviridae</taxon>
        <taxon>Tepukevirus</taxon>
        <taxon>Tepukevirus Psa21</taxon>
    </lineage>
</organism>
<protein>
    <submittedName>
        <fullName evidence="1">Uncharacterized protein</fullName>
    </submittedName>
</protein>
<evidence type="ECO:0000313" key="1">
    <source>
        <dbReference type="EMBL" id="QBJ02883.1"/>
    </source>
</evidence>
<dbReference type="EMBL" id="MK552327">
    <property type="protein sequence ID" value="QBJ02883.1"/>
    <property type="molecule type" value="Genomic_DNA"/>
</dbReference>
<evidence type="ECO:0000313" key="2">
    <source>
        <dbReference type="Proteomes" id="UP000294134"/>
    </source>
</evidence>
<proteinExistence type="predicted"/>
<name>A0A481W666_9CAUD</name>
<keyword evidence="2" id="KW-1185">Reference proteome</keyword>
<dbReference type="Proteomes" id="UP000294134">
    <property type="component" value="Segment"/>
</dbReference>
<sequence length="227" mass="26164">MIEIKVKPQHGKGPGINIHGKHVTESVHQIFSRVMAANHIHSPFYKARTKCSAFFQGGYDAPKDNWVFIEFWGSDYMDFVQIIRKYINYLDNAGNPLPITYSFPIERRSEAEDIHHYVLRGKYCHNEDGTITLYPEDGDDVMDLVDSLERSGFVINCTKIVIDPYEWEEKGALGVFEMITEDTSVPYIWKLGDKLRFLPVNEEQKTAVADLLGLFKIAYVFQKFADE</sequence>